<reference evidence="2" key="1">
    <citation type="submission" date="2021-05" db="EMBL/GenBank/DDBJ databases">
        <authorList>
            <person name="Alioto T."/>
            <person name="Alioto T."/>
            <person name="Gomez Garrido J."/>
        </authorList>
    </citation>
    <scope>NUCLEOTIDE SEQUENCE</scope>
</reference>
<sequence length="103" mass="12040">MLTRVNTLFFLMKKMAGPREQTSIFGLVPYVFISRFDTNNTKNKFLNLKFRRKKIIDVLSSVCVSVCPFVWKIILGDVFYKLPLSFHLGFISFFVHNVDLDIN</sequence>
<evidence type="ECO:0000256" key="1">
    <source>
        <dbReference type="SAM" id="Phobius"/>
    </source>
</evidence>
<keyword evidence="1" id="KW-0812">Transmembrane</keyword>
<protein>
    <submittedName>
        <fullName evidence="2">Uncharacterized protein</fullName>
    </submittedName>
</protein>
<dbReference type="EMBL" id="HBUF01211524">
    <property type="protein sequence ID" value="CAG6665709.1"/>
    <property type="molecule type" value="Transcribed_RNA"/>
</dbReference>
<evidence type="ECO:0000313" key="2">
    <source>
        <dbReference type="EMBL" id="CAG6665709.1"/>
    </source>
</evidence>
<keyword evidence="1" id="KW-1133">Transmembrane helix</keyword>
<feature type="transmembrane region" description="Helical" evidence="1">
    <location>
        <begin position="55"/>
        <end position="74"/>
    </location>
</feature>
<name>A0A8D8S9H7_9HEMI</name>
<organism evidence="2">
    <name type="scientific">Cacopsylla melanoneura</name>
    <dbReference type="NCBI Taxonomy" id="428564"/>
    <lineage>
        <taxon>Eukaryota</taxon>
        <taxon>Metazoa</taxon>
        <taxon>Ecdysozoa</taxon>
        <taxon>Arthropoda</taxon>
        <taxon>Hexapoda</taxon>
        <taxon>Insecta</taxon>
        <taxon>Pterygota</taxon>
        <taxon>Neoptera</taxon>
        <taxon>Paraneoptera</taxon>
        <taxon>Hemiptera</taxon>
        <taxon>Sternorrhyncha</taxon>
        <taxon>Psylloidea</taxon>
        <taxon>Psyllidae</taxon>
        <taxon>Psyllinae</taxon>
        <taxon>Cacopsylla</taxon>
    </lineage>
</organism>
<proteinExistence type="predicted"/>
<accession>A0A8D8S9H7</accession>
<dbReference type="AlphaFoldDB" id="A0A8D8S9H7"/>
<keyword evidence="1" id="KW-0472">Membrane</keyword>